<evidence type="ECO:0000313" key="2">
    <source>
        <dbReference type="EMBL" id="MEQ2248745.1"/>
    </source>
</evidence>
<dbReference type="EMBL" id="JAHRIQ010083513">
    <property type="protein sequence ID" value="MEQ2248745.1"/>
    <property type="molecule type" value="Genomic_DNA"/>
</dbReference>
<protein>
    <submittedName>
        <fullName evidence="2">Uncharacterized protein</fullName>
    </submittedName>
</protein>
<keyword evidence="1" id="KW-0732">Signal</keyword>
<name>A0ABV0UU57_9TELE</name>
<organism evidence="2 3">
    <name type="scientific">Ilyodon furcidens</name>
    <name type="common">goldbreast splitfin</name>
    <dbReference type="NCBI Taxonomy" id="33524"/>
    <lineage>
        <taxon>Eukaryota</taxon>
        <taxon>Metazoa</taxon>
        <taxon>Chordata</taxon>
        <taxon>Craniata</taxon>
        <taxon>Vertebrata</taxon>
        <taxon>Euteleostomi</taxon>
        <taxon>Actinopterygii</taxon>
        <taxon>Neopterygii</taxon>
        <taxon>Teleostei</taxon>
        <taxon>Neoteleostei</taxon>
        <taxon>Acanthomorphata</taxon>
        <taxon>Ovalentaria</taxon>
        <taxon>Atherinomorphae</taxon>
        <taxon>Cyprinodontiformes</taxon>
        <taxon>Goodeidae</taxon>
        <taxon>Ilyodon</taxon>
    </lineage>
</organism>
<comment type="caution">
    <text evidence="2">The sequence shown here is derived from an EMBL/GenBank/DDBJ whole genome shotgun (WGS) entry which is preliminary data.</text>
</comment>
<accession>A0ABV0UU57</accession>
<reference evidence="2 3" key="1">
    <citation type="submission" date="2021-06" db="EMBL/GenBank/DDBJ databases">
        <authorList>
            <person name="Palmer J.M."/>
        </authorList>
    </citation>
    <scope>NUCLEOTIDE SEQUENCE [LARGE SCALE GENOMIC DNA]</scope>
    <source>
        <strain evidence="3">if_2019</strain>
        <tissue evidence="2">Muscle</tissue>
    </source>
</reference>
<feature type="signal peptide" evidence="1">
    <location>
        <begin position="1"/>
        <end position="15"/>
    </location>
</feature>
<keyword evidence="3" id="KW-1185">Reference proteome</keyword>
<dbReference type="Proteomes" id="UP001482620">
    <property type="component" value="Unassembled WGS sequence"/>
</dbReference>
<feature type="chain" id="PRO_5045059512" evidence="1">
    <location>
        <begin position="16"/>
        <end position="108"/>
    </location>
</feature>
<proteinExistence type="predicted"/>
<evidence type="ECO:0000256" key="1">
    <source>
        <dbReference type="SAM" id="SignalP"/>
    </source>
</evidence>
<evidence type="ECO:0000313" key="3">
    <source>
        <dbReference type="Proteomes" id="UP001482620"/>
    </source>
</evidence>
<gene>
    <name evidence="2" type="ORF">ILYODFUR_022117</name>
</gene>
<sequence>MCSLLVLCFTTRVSTLDCALCAMFLQSLQMTLTDLLKQQGSEASLVENATAGSPSGGRANGRMLRSRSEQYQLNNAAYGAFGQGLPHPHSNHSTLGLNKYASLKAVGK</sequence>